<comment type="function">
    <text evidence="6">Catalyzes the formation of acetyl phosphate from acetate and ATP. Can also catalyze the reverse reaction.</text>
</comment>
<keyword evidence="4 6" id="KW-0418">Kinase</keyword>
<dbReference type="GO" id="GO:0000287">
    <property type="term" value="F:magnesium ion binding"/>
    <property type="evidence" value="ECO:0007669"/>
    <property type="project" value="UniProtKB-UniRule"/>
</dbReference>
<dbReference type="HOGENOM" id="CLU_020352_0_1_3"/>
<dbReference type="NCBIfam" id="TIGR00016">
    <property type="entry name" value="ackA"/>
    <property type="match status" value="1"/>
</dbReference>
<dbReference type="KEGG" id="csn:Cyast_2823"/>
<feature type="active site" description="Proton donor/acceptor" evidence="6">
    <location>
        <position position="155"/>
    </location>
</feature>
<comment type="subunit">
    <text evidence="6">Homodimer.</text>
</comment>
<feature type="binding site" evidence="6">
    <location>
        <position position="7"/>
    </location>
    <ligand>
        <name>Mg(2+)</name>
        <dbReference type="ChEBI" id="CHEBI:18420"/>
    </ligand>
</feature>
<evidence type="ECO:0000313" key="9">
    <source>
        <dbReference type="Proteomes" id="UP000010483"/>
    </source>
</evidence>
<dbReference type="EC" id="2.7.2.1" evidence="6"/>
<dbReference type="InterPro" id="IPR004372">
    <property type="entry name" value="Ac/propionate_kinase"/>
</dbReference>
<name>K9YPH1_CYASC</name>
<proteinExistence type="inferred from homology"/>
<keyword evidence="3 6" id="KW-0547">Nucleotide-binding</keyword>
<feature type="binding site" evidence="6">
    <location>
        <begin position="337"/>
        <end position="341"/>
    </location>
    <ligand>
        <name>ATP</name>
        <dbReference type="ChEBI" id="CHEBI:30616"/>
    </ligand>
</feature>
<feature type="binding site" evidence="6">
    <location>
        <begin position="289"/>
        <end position="291"/>
    </location>
    <ligand>
        <name>ATP</name>
        <dbReference type="ChEBI" id="CHEBI:30616"/>
    </ligand>
</feature>
<dbReference type="GO" id="GO:0005524">
    <property type="term" value="F:ATP binding"/>
    <property type="evidence" value="ECO:0007669"/>
    <property type="project" value="UniProtKB-KW"/>
</dbReference>
<dbReference type="PATRIC" id="fig|292563.3.peg.2942"/>
<dbReference type="GO" id="GO:0008776">
    <property type="term" value="F:acetate kinase activity"/>
    <property type="evidence" value="ECO:0007669"/>
    <property type="project" value="UniProtKB-UniRule"/>
</dbReference>
<keyword evidence="5 6" id="KW-0067">ATP-binding</keyword>
<feature type="site" description="Transition state stabilizer" evidence="6">
    <location>
        <position position="247"/>
    </location>
</feature>
<comment type="subcellular location">
    <subcellularLocation>
        <location evidence="6">Cytoplasm</location>
    </subcellularLocation>
</comment>
<evidence type="ECO:0000256" key="4">
    <source>
        <dbReference type="ARBA" id="ARBA00022777"/>
    </source>
</evidence>
<feature type="binding site" evidence="6">
    <location>
        <position position="14"/>
    </location>
    <ligand>
        <name>ATP</name>
        <dbReference type="ChEBI" id="CHEBI:30616"/>
    </ligand>
</feature>
<dbReference type="PANTHER" id="PTHR21060">
    <property type="entry name" value="ACETATE KINASE"/>
    <property type="match status" value="1"/>
</dbReference>
<comment type="pathway">
    <text evidence="6">Metabolic intermediate biosynthesis; acetyl-CoA biosynthesis; acetyl-CoA from acetate: step 1/2.</text>
</comment>
<dbReference type="SUPFAM" id="SSF53067">
    <property type="entry name" value="Actin-like ATPase domain"/>
    <property type="match status" value="2"/>
</dbReference>
<evidence type="ECO:0000256" key="2">
    <source>
        <dbReference type="ARBA" id="ARBA00022679"/>
    </source>
</evidence>
<keyword evidence="6" id="KW-0479">Metal-binding</keyword>
<dbReference type="CDD" id="cd24010">
    <property type="entry name" value="ASKHA_NBD_AcK_PK"/>
    <property type="match status" value="1"/>
</dbReference>
<evidence type="ECO:0000256" key="5">
    <source>
        <dbReference type="ARBA" id="ARBA00022840"/>
    </source>
</evidence>
<dbReference type="AlphaFoldDB" id="K9YPH1"/>
<evidence type="ECO:0000256" key="1">
    <source>
        <dbReference type="ARBA" id="ARBA00008748"/>
    </source>
</evidence>
<keyword evidence="6" id="KW-0460">Magnesium</keyword>
<dbReference type="UniPathway" id="UPA00340">
    <property type="reaction ID" value="UER00458"/>
</dbReference>
<dbReference type="PROSITE" id="PS01075">
    <property type="entry name" value="ACETATE_KINASE_1"/>
    <property type="match status" value="1"/>
</dbReference>
<evidence type="ECO:0000256" key="7">
    <source>
        <dbReference type="RuleBase" id="RU003835"/>
    </source>
</evidence>
<protein>
    <recommendedName>
        <fullName evidence="6">Acetate kinase</fullName>
        <ecNumber evidence="6">2.7.2.1</ecNumber>
    </recommendedName>
    <alternativeName>
        <fullName evidence="6">Acetokinase</fullName>
    </alternativeName>
</protein>
<evidence type="ECO:0000256" key="3">
    <source>
        <dbReference type="ARBA" id="ARBA00022741"/>
    </source>
</evidence>
<feature type="binding site" evidence="6">
    <location>
        <position position="390"/>
    </location>
    <ligand>
        <name>Mg(2+)</name>
        <dbReference type="ChEBI" id="CHEBI:18420"/>
    </ligand>
</feature>
<dbReference type="InterPro" id="IPR023865">
    <property type="entry name" value="Aliphatic_acid_kinase_CS"/>
</dbReference>
<dbReference type="PIRSF" id="PIRSF000722">
    <property type="entry name" value="Acetate_prop_kin"/>
    <property type="match status" value="1"/>
</dbReference>
<dbReference type="GO" id="GO:0006085">
    <property type="term" value="P:acetyl-CoA biosynthetic process"/>
    <property type="evidence" value="ECO:0007669"/>
    <property type="project" value="UniProtKB-UniRule"/>
</dbReference>
<dbReference type="Gene3D" id="3.30.420.40">
    <property type="match status" value="2"/>
</dbReference>
<dbReference type="PRINTS" id="PR00471">
    <property type="entry name" value="ACETATEKNASE"/>
</dbReference>
<dbReference type="EMBL" id="CP003940">
    <property type="protein sequence ID" value="AFZ48764.1"/>
    <property type="molecule type" value="Genomic_DNA"/>
</dbReference>
<comment type="cofactor">
    <cofactor evidence="6">
        <name>Mg(2+)</name>
        <dbReference type="ChEBI" id="CHEBI:18420"/>
    </cofactor>
    <cofactor evidence="6">
        <name>Mn(2+)</name>
        <dbReference type="ChEBI" id="CHEBI:29035"/>
    </cofactor>
    <text evidence="6">Mg(2+). Can also accept Mn(2+).</text>
</comment>
<keyword evidence="2 6" id="KW-0808">Transferase</keyword>
<dbReference type="PANTHER" id="PTHR21060:SF15">
    <property type="entry name" value="ACETATE KINASE-RELATED"/>
    <property type="match status" value="1"/>
</dbReference>
<comment type="similarity">
    <text evidence="1 6 7">Belongs to the acetokinase family.</text>
</comment>
<evidence type="ECO:0000256" key="6">
    <source>
        <dbReference type="HAMAP-Rule" id="MF_00020"/>
    </source>
</evidence>
<keyword evidence="9" id="KW-1185">Reference proteome</keyword>
<reference evidence="9" key="1">
    <citation type="journal article" date="2013" name="Proc. Natl. Acad. Sci. U.S.A.">
        <title>Improving the coverage of the cyanobacterial phylum using diversity-driven genome sequencing.</title>
        <authorList>
            <person name="Shih P.M."/>
            <person name="Wu D."/>
            <person name="Latifi A."/>
            <person name="Axen S.D."/>
            <person name="Fewer D.P."/>
            <person name="Talla E."/>
            <person name="Calteau A."/>
            <person name="Cai F."/>
            <person name="Tandeau de Marsac N."/>
            <person name="Rippka R."/>
            <person name="Herdman M."/>
            <person name="Sivonen K."/>
            <person name="Coursin T."/>
            <person name="Laurent T."/>
            <person name="Goodwin L."/>
            <person name="Nolan M."/>
            <person name="Davenport K.W."/>
            <person name="Han C.S."/>
            <person name="Rubin E.M."/>
            <person name="Eisen J.A."/>
            <person name="Woyke T."/>
            <person name="Gugger M."/>
            <person name="Kerfeld C.A."/>
        </authorList>
    </citation>
    <scope>NUCLEOTIDE SEQUENCE [LARGE SCALE GENOMIC DNA]</scope>
    <source>
        <strain evidence="9">ATCC 29140 / PCC 7202</strain>
    </source>
</reference>
<dbReference type="STRING" id="292563.Cyast_2823"/>
<evidence type="ECO:0000313" key="8">
    <source>
        <dbReference type="EMBL" id="AFZ48764.1"/>
    </source>
</evidence>
<dbReference type="InterPro" id="IPR043129">
    <property type="entry name" value="ATPase_NBD"/>
</dbReference>
<dbReference type="InterPro" id="IPR000890">
    <property type="entry name" value="Aliphatic_acid_kin_short-chain"/>
</dbReference>
<organism evidence="8 9">
    <name type="scientific">Cyanobacterium stanieri (strain ATCC 29140 / PCC 7202)</name>
    <dbReference type="NCBI Taxonomy" id="292563"/>
    <lineage>
        <taxon>Bacteria</taxon>
        <taxon>Bacillati</taxon>
        <taxon>Cyanobacteriota</taxon>
        <taxon>Cyanophyceae</taxon>
        <taxon>Oscillatoriophycideae</taxon>
        <taxon>Chroococcales</taxon>
        <taxon>Geminocystaceae</taxon>
        <taxon>Cyanobacterium</taxon>
    </lineage>
</organism>
<dbReference type="HAMAP" id="MF_00020">
    <property type="entry name" value="Acetate_kinase"/>
    <property type="match status" value="1"/>
</dbReference>
<gene>
    <name evidence="6" type="primary">ackA</name>
    <name evidence="8" type="ordered locus">Cyast_2823</name>
</gene>
<keyword evidence="6" id="KW-0963">Cytoplasm</keyword>
<accession>K9YPH1</accession>
<dbReference type="Proteomes" id="UP000010483">
    <property type="component" value="Chromosome"/>
</dbReference>
<dbReference type="PROSITE" id="PS01076">
    <property type="entry name" value="ACETATE_KINASE_2"/>
    <property type="match status" value="1"/>
</dbReference>
<sequence>MKILVLNAGSSSQKSCLYEINPHTDLSTPLEPLWEASIDWTVSQEYGLLKVFANGESRKIDLPLDDRGEGISIMLETITHGHTKVLSSLGEIDMVGHRIVHGGRSYSQSCIITPEVEQTIEDLIPLAPNHHPAHLEGIRAIAHILPNIPQMAVFDTAFHSTIPPQAKIYPLPYEWYEKGIQRYGFHGISHQYVSQRAGMILGKPLEDLKIISCHLGNGSSITAIKNGHSIDTSMGFTPLEGLMMGTRCGSIDPAILLHLMGEYGYDQEKLNHLLNQESGLLGISQVSADVRSVISAIANGNSQAKLALDIYIHRIQSVIGSMIPQLGGLDVLIFTAGVGEHSPLIREKICSSLSFLNLKLDLDKNNNKCVDQNIALDDSAVAVVAIKTQEDWAIALEALKIAQK</sequence>
<dbReference type="GO" id="GO:0006083">
    <property type="term" value="P:acetate metabolic process"/>
    <property type="evidence" value="ECO:0007669"/>
    <property type="project" value="TreeGrafter"/>
</dbReference>
<feature type="site" description="Transition state stabilizer" evidence="6">
    <location>
        <position position="186"/>
    </location>
</feature>
<feature type="binding site" evidence="6">
    <location>
        <position position="98"/>
    </location>
    <ligand>
        <name>substrate</name>
    </ligand>
</feature>
<dbReference type="Pfam" id="PF00871">
    <property type="entry name" value="Acetate_kinase"/>
    <property type="match status" value="1"/>
</dbReference>
<dbReference type="eggNOG" id="COG0282">
    <property type="taxonomic scope" value="Bacteria"/>
</dbReference>
<feature type="binding site" evidence="6">
    <location>
        <begin position="214"/>
        <end position="218"/>
    </location>
    <ligand>
        <name>ATP</name>
        <dbReference type="ChEBI" id="CHEBI:30616"/>
    </ligand>
</feature>
<comment type="catalytic activity">
    <reaction evidence="6">
        <text>acetate + ATP = acetyl phosphate + ADP</text>
        <dbReference type="Rhea" id="RHEA:11352"/>
        <dbReference type="ChEBI" id="CHEBI:22191"/>
        <dbReference type="ChEBI" id="CHEBI:30089"/>
        <dbReference type="ChEBI" id="CHEBI:30616"/>
        <dbReference type="ChEBI" id="CHEBI:456216"/>
        <dbReference type="EC" id="2.7.2.1"/>
    </reaction>
</comment>
<dbReference type="GO" id="GO:0005737">
    <property type="term" value="C:cytoplasm"/>
    <property type="evidence" value="ECO:0007669"/>
    <property type="project" value="UniProtKB-SubCell"/>
</dbReference>